<reference evidence="4" key="1">
    <citation type="journal article" date="2013" name="Nat. Genet.">
        <title>The wheat powdery mildew genome shows the unique evolution of an obligate biotroph.</title>
        <authorList>
            <person name="Wicker T."/>
            <person name="Oberhaensli S."/>
            <person name="Parlange F."/>
            <person name="Buchmann J.P."/>
            <person name="Shatalina M."/>
            <person name="Roffler S."/>
            <person name="Ben-David R."/>
            <person name="Dolezel J."/>
            <person name="Simkova H."/>
            <person name="Schulze-Lefert P."/>
            <person name="Spanu P.D."/>
            <person name="Bruggmann R."/>
            <person name="Amselem J."/>
            <person name="Quesneville H."/>
            <person name="Ver Loren van Themaat E."/>
            <person name="Paape T."/>
            <person name="Shimizu K.K."/>
            <person name="Keller B."/>
        </authorList>
    </citation>
    <scope>NUCLEOTIDE SEQUENCE [LARGE SCALE GENOMIC DNA]</scope>
    <source>
        <strain evidence="4">96224</strain>
    </source>
</reference>
<feature type="compositionally biased region" description="Basic and acidic residues" evidence="1">
    <location>
        <begin position="375"/>
        <end position="389"/>
    </location>
</feature>
<feature type="region of interest" description="Disordered" evidence="1">
    <location>
        <begin position="355"/>
        <end position="389"/>
    </location>
</feature>
<feature type="region of interest" description="Disordered" evidence="1">
    <location>
        <begin position="432"/>
        <end position="458"/>
    </location>
</feature>
<dbReference type="OrthoDB" id="5204833at2759"/>
<feature type="region of interest" description="Disordered" evidence="1">
    <location>
        <begin position="398"/>
        <end position="417"/>
    </location>
</feature>
<dbReference type="EMBL" id="UIGY01000075">
    <property type="protein sequence ID" value="SUZ10187.1"/>
    <property type="molecule type" value="Genomic_DNA"/>
</dbReference>
<feature type="compositionally biased region" description="Polar residues" evidence="1">
    <location>
        <begin position="111"/>
        <end position="127"/>
    </location>
</feature>
<dbReference type="Proteomes" id="UP000053110">
    <property type="component" value="Unassembled WGS sequence"/>
</dbReference>
<dbReference type="EMBL" id="KE375045">
    <property type="protein sequence ID" value="EPQ64977.1"/>
    <property type="molecule type" value="Genomic_DNA"/>
</dbReference>
<feature type="compositionally biased region" description="Basic and acidic residues" evidence="1">
    <location>
        <begin position="171"/>
        <end position="192"/>
    </location>
</feature>
<feature type="compositionally biased region" description="Polar residues" evidence="1">
    <location>
        <begin position="533"/>
        <end position="570"/>
    </location>
</feature>
<name>A0A061HHM2_BLUGR</name>
<accession>A0A061HHM2</accession>
<feature type="compositionally biased region" description="Polar residues" evidence="1">
    <location>
        <begin position="439"/>
        <end position="452"/>
    </location>
</feature>
<evidence type="ECO:0000313" key="3">
    <source>
        <dbReference type="EMBL" id="SUZ10187.1"/>
    </source>
</evidence>
<gene>
    <name evidence="2" type="ORF">BGT96224_51</name>
    <name evidence="3" type="ORF">BGT96224V2_LOCUS3349</name>
</gene>
<reference evidence="2" key="2">
    <citation type="submission" date="2013-01" db="EMBL/GenBank/DDBJ databases">
        <title>The wheat powdery mildew genome reveals unique evolution of an obligate biotroph.</title>
        <authorList>
            <person name="Oberhaensli S."/>
            <person name="Wicker T."/>
            <person name="Keller B."/>
        </authorList>
    </citation>
    <scope>NUCLEOTIDE SEQUENCE</scope>
    <source>
        <strain evidence="2">96224</strain>
    </source>
</reference>
<sequence>MAPHRRSSRLLTTTTRRVNKTNNSQLSPIGADDSSPNQSHSFNLVLHGPNTKSNETPLLTKHSTHISTTPIPQTPVTTGRIRPAPEEMHPSKSHLSTTHGPDSGLRLGFTDITTAGSNQPSGITQKTPTKKGVSECSFDFKFSRPNTQLGPEAQKMMEELQLEAQRIKAKMASERDDKKQKEEPSKVMDHGRKVAHPKGKIGRFSDAHLLEFKKMNSIADHPSVLRTQASNLSTTKSILKRSPSKADLDDNNTARKKLSRNDKKLDSVPKQQSSISAKRIGKKETISGFSRKLVSTPSQSNSSFKAPPFMSAIPEVVIPSEGAQIPATPNVTGSMSPSKLNNNKTSEKLGLVTMTDTPSSIPISPRKTCGSNQFEHTRPNSRLPDRSQKPEHALSIFLRSPNKHKEHESRYLHSNTSTKFVDSRDNLNKANKFGFTPKNIRNNTANDQSSPSPVKPGMIQSKTLLKNSSRSSLNKTSAAKANRILFPSISKAQELSNSSTIEYPSLSEFHSSPKPPNQITKERQLPSAPGTFTFRSDQSIKFCPSQNNFGMSSGKSSIRQVSASDQTNDAPCTRLKSNKDKSQPPFLKIPNKKRARTELEDELPESRTTKKTKLKATGGPSFMTHKLRKGKETASSIPTPSKPRGVLTLSRLNMLSRPKIRN</sequence>
<evidence type="ECO:0000256" key="1">
    <source>
        <dbReference type="SAM" id="MobiDB-lite"/>
    </source>
</evidence>
<feature type="region of interest" description="Disordered" evidence="1">
    <location>
        <begin position="235"/>
        <end position="282"/>
    </location>
</feature>
<reference evidence="3" key="3">
    <citation type="submission" date="2018-07" db="EMBL/GenBank/DDBJ databases">
        <authorList>
            <person name="Quirk P.G."/>
            <person name="Krulwich T.A."/>
        </authorList>
    </citation>
    <scope>NUCLEOTIDE SEQUENCE</scope>
    <source>
        <strain evidence="3">96224</strain>
    </source>
</reference>
<protein>
    <submittedName>
        <fullName evidence="3">Bgt-51</fullName>
    </submittedName>
</protein>
<evidence type="ECO:0000313" key="4">
    <source>
        <dbReference type="Proteomes" id="UP000053110"/>
    </source>
</evidence>
<dbReference type="AlphaFoldDB" id="A0A061HHM2"/>
<feature type="region of interest" description="Disordered" evidence="1">
    <location>
        <begin position="1"/>
        <end position="43"/>
    </location>
</feature>
<feature type="region of interest" description="Disordered" evidence="1">
    <location>
        <begin position="65"/>
        <end position="131"/>
    </location>
</feature>
<proteinExistence type="predicted"/>
<feature type="compositionally biased region" description="Polar residues" evidence="1">
    <location>
        <begin position="65"/>
        <end position="77"/>
    </location>
</feature>
<feature type="region of interest" description="Disordered" evidence="1">
    <location>
        <begin position="165"/>
        <end position="200"/>
    </location>
</feature>
<organism evidence="3">
    <name type="scientific">Blumeria graminis f. sp. tritici 96224</name>
    <dbReference type="NCBI Taxonomy" id="1268274"/>
    <lineage>
        <taxon>Eukaryota</taxon>
        <taxon>Fungi</taxon>
        <taxon>Dikarya</taxon>
        <taxon>Ascomycota</taxon>
        <taxon>Pezizomycotina</taxon>
        <taxon>Leotiomycetes</taxon>
        <taxon>Erysiphales</taxon>
        <taxon>Erysiphaceae</taxon>
        <taxon>Blumeria</taxon>
    </lineage>
</organism>
<dbReference type="HOGENOM" id="CLU_015328_0_0_1"/>
<evidence type="ECO:0000313" key="2">
    <source>
        <dbReference type="EMBL" id="EPQ64977.1"/>
    </source>
</evidence>
<feature type="region of interest" description="Disordered" evidence="1">
    <location>
        <begin position="506"/>
        <end position="645"/>
    </location>
</feature>